<evidence type="ECO:0008006" key="4">
    <source>
        <dbReference type="Google" id="ProtNLM"/>
    </source>
</evidence>
<evidence type="ECO:0000313" key="2">
    <source>
        <dbReference type="EMBL" id="MCY1075747.1"/>
    </source>
</evidence>
<proteinExistence type="predicted"/>
<keyword evidence="1" id="KW-0732">Signal</keyword>
<keyword evidence="3" id="KW-1185">Reference proteome</keyword>
<organism evidence="2 3">
    <name type="scientific">Archangium lansingense</name>
    <dbReference type="NCBI Taxonomy" id="2995310"/>
    <lineage>
        <taxon>Bacteria</taxon>
        <taxon>Pseudomonadati</taxon>
        <taxon>Myxococcota</taxon>
        <taxon>Myxococcia</taxon>
        <taxon>Myxococcales</taxon>
        <taxon>Cystobacterineae</taxon>
        <taxon>Archangiaceae</taxon>
        <taxon>Archangium</taxon>
    </lineage>
</organism>
<dbReference type="EMBL" id="JAPNKA010000001">
    <property type="protein sequence ID" value="MCY1075747.1"/>
    <property type="molecule type" value="Genomic_DNA"/>
</dbReference>
<sequence>MKTCCWTPLRFMLSVLTFCAMACHSEEMPEQAPPASGAVSAPFDVGAVMRQVHFAYTPESQGWRGGHSTYAVRASAEGLTLTTAKPAGSARAHAPAREEATLELGRALLMRGERALGGPTSEGRVEKDGHLALAREDGIVEHLRNAEEGVEQSWTFQRAPEGQGNLRVRIPLAGLSFSGATASGLHFADARSGLGFRYGQVTWVDATGRRTELKATYEASHLLLSVPQELVEASTYPASLAPVISPELGTDEPVVTPAPGNQVQPAVASDGMDYLVIWQDYRLGDNVSRIYGTRVTPMGILVDPSGLRIGTASGTGRHESPAVAYNGREYLVVWADFTDDLNANILGARVSTRGSVVDSTPLAISTAGGHQTSPAVVAGMDNWFVVWEDARGAESMDIYGARVMQDGQVADPEGIAIGTGAAAQRHPAVTFNDTSWLTVWMDEGSDSTGDIRGARVSTEGVVLDSPALVIAAAAGAQRSPRVASRYGSSLVVWEDSRQGSDTDIYGARVTQQGVVLDASALVISSAPNSQYAPVVAASPNEFLVVWEELGSGEWNLQGTRVMYDGSVQAPAIVVSAAAGTQSSPAVATNGNEFLVVWSNQRMGDPETDIQGALVRMGSVSPPVELSLDEGSASAANEGNVKVASNGADYLLVWEPQRSSTAHICAARVSSTGEVLDPSGITLSSAGSWQRTPAVASDGVDWLVVWVDDRSGDLPDIYGTRVSSTGEVLDPLGVAIRATAASESAPAVASNGNGYLVVWSAPGSDGSMDVLGARVTSQGQVLDTSALSVAIAPRGQAAPQVASNGADYLVVWVDGRQGIHPDIYGTRVTAGGAVLEASGLIINAAPGSQYMPVLASNGDGWLVVWAHVGSRYEMRGTRVTSAGQVLDTSGFAIGFRTQSQSYPAVASDGLDYLVVWNESSGGQADVYGARVSAMGQVLDSTGFPLSNASYGEAHPSIASAGPSGYLVAYSRVEDGKPQRTRARLVSFGQPVSVSLATMSSR</sequence>
<reference evidence="2 3" key="1">
    <citation type="submission" date="2022-11" db="EMBL/GenBank/DDBJ databases">
        <title>Minimal conservation of predation-associated metabolite biosynthetic gene clusters underscores biosynthetic potential of Myxococcota including descriptions for ten novel species: Archangium lansinium sp. nov., Myxococcus landrumus sp. nov., Nannocystis bai.</title>
        <authorList>
            <person name="Ahearne A."/>
            <person name="Stevens C."/>
            <person name="Phillips K."/>
        </authorList>
    </citation>
    <scope>NUCLEOTIDE SEQUENCE [LARGE SCALE GENOMIC DNA]</scope>
    <source>
        <strain evidence="2 3">MIWBW</strain>
    </source>
</reference>
<dbReference type="Proteomes" id="UP001207654">
    <property type="component" value="Unassembled WGS sequence"/>
</dbReference>
<comment type="caution">
    <text evidence="2">The sequence shown here is derived from an EMBL/GenBank/DDBJ whole genome shotgun (WGS) entry which is preliminary data.</text>
</comment>
<dbReference type="RefSeq" id="WP_267534662.1">
    <property type="nucleotide sequence ID" value="NZ_JAPNKA010000001.1"/>
</dbReference>
<accession>A0ABT4A275</accession>
<name>A0ABT4A275_9BACT</name>
<evidence type="ECO:0000256" key="1">
    <source>
        <dbReference type="SAM" id="SignalP"/>
    </source>
</evidence>
<evidence type="ECO:0000313" key="3">
    <source>
        <dbReference type="Proteomes" id="UP001207654"/>
    </source>
</evidence>
<protein>
    <recommendedName>
        <fullName evidence="4">Lipoprotein</fullName>
    </recommendedName>
</protein>
<feature type="chain" id="PRO_5047019351" description="Lipoprotein" evidence="1">
    <location>
        <begin position="23"/>
        <end position="1000"/>
    </location>
</feature>
<gene>
    <name evidence="2" type="ORF">OV287_14825</name>
</gene>
<feature type="signal peptide" evidence="1">
    <location>
        <begin position="1"/>
        <end position="22"/>
    </location>
</feature>